<organism evidence="2">
    <name type="scientific">Prunus dulcis</name>
    <name type="common">Almond</name>
    <name type="synonym">Amygdalus dulcis</name>
    <dbReference type="NCBI Taxonomy" id="3755"/>
    <lineage>
        <taxon>Eukaryota</taxon>
        <taxon>Viridiplantae</taxon>
        <taxon>Streptophyta</taxon>
        <taxon>Embryophyta</taxon>
        <taxon>Tracheophyta</taxon>
        <taxon>Spermatophyta</taxon>
        <taxon>Magnoliopsida</taxon>
        <taxon>eudicotyledons</taxon>
        <taxon>Gunneridae</taxon>
        <taxon>Pentapetalae</taxon>
        <taxon>rosids</taxon>
        <taxon>fabids</taxon>
        <taxon>Rosales</taxon>
        <taxon>Rosaceae</taxon>
        <taxon>Amygdaloideae</taxon>
        <taxon>Amygdaleae</taxon>
        <taxon>Prunus</taxon>
    </lineage>
</organism>
<dbReference type="EMBL" id="AP019300">
    <property type="protein sequence ID" value="BBH01482.1"/>
    <property type="molecule type" value="Genomic_DNA"/>
</dbReference>
<protein>
    <submittedName>
        <fullName evidence="2">Uncharacterized protein</fullName>
    </submittedName>
</protein>
<dbReference type="AlphaFoldDB" id="A0A4Y1RBJ2"/>
<feature type="region of interest" description="Disordered" evidence="1">
    <location>
        <begin position="56"/>
        <end position="97"/>
    </location>
</feature>
<evidence type="ECO:0000256" key="1">
    <source>
        <dbReference type="SAM" id="MobiDB-lite"/>
    </source>
</evidence>
<name>A0A4Y1RBJ2_PRUDU</name>
<evidence type="ECO:0000313" key="2">
    <source>
        <dbReference type="EMBL" id="BBH01482.1"/>
    </source>
</evidence>
<proteinExistence type="predicted"/>
<gene>
    <name evidence="2" type="ORF">Prudu_011761</name>
</gene>
<feature type="compositionally biased region" description="Low complexity" evidence="1">
    <location>
        <begin position="66"/>
        <end position="87"/>
    </location>
</feature>
<sequence>MQDLNFPPSSSSKIPLSLFDDTSTSLELKLVPSSPPSCNYQSLCTLDKVKSALERAEKEPIKRRSSSMWKSSLSSSPSCSSSSSSIKETQEEESEEKLFASPFAAGCPEVVQILTSLLCCRPSELDATLNLKSSFSPTMASLLNLMQNIIIQK</sequence>
<reference evidence="2" key="1">
    <citation type="journal article" date="2019" name="Science">
        <title>Mutation of a bHLH transcription factor allowed almond domestication.</title>
        <authorList>
            <person name="Sanchez-Perez R."/>
            <person name="Pavan S."/>
            <person name="Mazzeo R."/>
            <person name="Moldovan C."/>
            <person name="Aiese Cigliano R."/>
            <person name="Del Cueto J."/>
            <person name="Ricciardi F."/>
            <person name="Lotti C."/>
            <person name="Ricciardi L."/>
            <person name="Dicenta F."/>
            <person name="Lopez-Marques R.L."/>
            <person name="Lindberg Moller B."/>
        </authorList>
    </citation>
    <scope>NUCLEOTIDE SEQUENCE</scope>
</reference>
<accession>A0A4Y1RBJ2</accession>